<evidence type="ECO:0000256" key="8">
    <source>
        <dbReference type="ARBA" id="ARBA00031484"/>
    </source>
</evidence>
<feature type="domain" description="PpiC" evidence="10">
    <location>
        <begin position="221"/>
        <end position="320"/>
    </location>
</feature>
<keyword evidence="6 9" id="KW-0413">Isomerase</keyword>
<evidence type="ECO:0000256" key="9">
    <source>
        <dbReference type="PROSITE-ProRule" id="PRU00278"/>
    </source>
</evidence>
<dbReference type="Proteomes" id="UP000199150">
    <property type="component" value="Unassembled WGS sequence"/>
</dbReference>
<evidence type="ECO:0000256" key="4">
    <source>
        <dbReference type="ARBA" id="ARBA00023110"/>
    </source>
</evidence>
<dbReference type="Pfam" id="PF00639">
    <property type="entry name" value="Rotamase"/>
    <property type="match status" value="1"/>
</dbReference>
<dbReference type="InterPro" id="IPR046357">
    <property type="entry name" value="PPIase_dom_sf"/>
</dbReference>
<keyword evidence="3" id="KW-0574">Periplasm</keyword>
<evidence type="ECO:0000256" key="7">
    <source>
        <dbReference type="ARBA" id="ARBA00030642"/>
    </source>
</evidence>
<dbReference type="GO" id="GO:0003755">
    <property type="term" value="F:peptidyl-prolyl cis-trans isomerase activity"/>
    <property type="evidence" value="ECO:0007669"/>
    <property type="project" value="UniProtKB-KW"/>
</dbReference>
<keyword evidence="2" id="KW-0732">Signal</keyword>
<dbReference type="Gene3D" id="3.10.50.40">
    <property type="match status" value="1"/>
</dbReference>
<dbReference type="SUPFAM" id="SSF109998">
    <property type="entry name" value="Triger factor/SurA peptide-binding domain-like"/>
    <property type="match status" value="1"/>
</dbReference>
<reference evidence="12" key="1">
    <citation type="submission" date="2016-10" db="EMBL/GenBank/DDBJ databases">
        <authorList>
            <person name="Varghese N."/>
            <person name="Submissions S."/>
        </authorList>
    </citation>
    <scope>NUCLEOTIDE SEQUENCE [LARGE SCALE GENOMIC DNA]</scope>
    <source>
        <strain evidence="12">CGMCC 1.3431</strain>
    </source>
</reference>
<dbReference type="InterPro" id="IPR015391">
    <property type="entry name" value="SurA_N"/>
</dbReference>
<evidence type="ECO:0000256" key="3">
    <source>
        <dbReference type="ARBA" id="ARBA00022764"/>
    </source>
</evidence>
<accession>A0A1G4PEW9</accession>
<dbReference type="Pfam" id="PF09312">
    <property type="entry name" value="SurA_N"/>
    <property type="match status" value="1"/>
</dbReference>
<dbReference type="Gene3D" id="1.10.4030.10">
    <property type="entry name" value="Porin chaperone SurA, peptide-binding domain"/>
    <property type="match status" value="1"/>
</dbReference>
<dbReference type="InterPro" id="IPR000297">
    <property type="entry name" value="PPIase_PpiC"/>
</dbReference>
<dbReference type="PANTHER" id="PTHR47637:SF1">
    <property type="entry name" value="CHAPERONE SURA"/>
    <property type="match status" value="1"/>
</dbReference>
<evidence type="ECO:0000256" key="6">
    <source>
        <dbReference type="ARBA" id="ARBA00023235"/>
    </source>
</evidence>
<dbReference type="PANTHER" id="PTHR47637">
    <property type="entry name" value="CHAPERONE SURA"/>
    <property type="match status" value="1"/>
</dbReference>
<dbReference type="STRING" id="260084.SAMN02927928_0316"/>
<dbReference type="SUPFAM" id="SSF54534">
    <property type="entry name" value="FKBP-like"/>
    <property type="match status" value="2"/>
</dbReference>
<evidence type="ECO:0000256" key="2">
    <source>
        <dbReference type="ARBA" id="ARBA00022729"/>
    </source>
</evidence>
<keyword evidence="4 9" id="KW-0697">Rotamase</keyword>
<gene>
    <name evidence="11" type="ORF">SAMN02927928_0316</name>
</gene>
<name>A0A1G4PEW9_9CAUL</name>
<organism evidence="11 12">
    <name type="scientific">Asticcacaulis taihuensis</name>
    <dbReference type="NCBI Taxonomy" id="260084"/>
    <lineage>
        <taxon>Bacteria</taxon>
        <taxon>Pseudomonadati</taxon>
        <taxon>Pseudomonadota</taxon>
        <taxon>Alphaproteobacteria</taxon>
        <taxon>Caulobacterales</taxon>
        <taxon>Caulobacteraceae</taxon>
        <taxon>Asticcacaulis</taxon>
    </lineage>
</organism>
<proteinExistence type="predicted"/>
<dbReference type="InterPro" id="IPR027304">
    <property type="entry name" value="Trigger_fact/SurA_dom_sf"/>
</dbReference>
<dbReference type="AlphaFoldDB" id="A0A1G4PEW9"/>
<keyword evidence="12" id="KW-1185">Reference proteome</keyword>
<protein>
    <recommendedName>
        <fullName evidence="1">Parvulin-like PPIase</fullName>
    </recommendedName>
    <alternativeName>
        <fullName evidence="7">Peptidyl-prolyl cis-trans isomerase plp</fullName>
    </alternativeName>
    <alternativeName>
        <fullName evidence="8">Rotamase plp</fullName>
    </alternativeName>
</protein>
<sequence length="468" mass="50366">MSAKLRSNRHAMHMSTPLTSGSFMSRVLPVLSVALMLGASPVLAQSFPQTPDTGDAALASQPALTPDTQAPQLPPLAEGILVSVNNDMITSYDLKQRMLLLIVTSGVQVTQENYAAFQQQALNSLIDERLQQQELDHWKVKVTDAEVDDEIARMASQSNLKPDQLLSELKRVGVEPATLRAQIAAESGWNQLVGGRYHSSANVGTAQVDSLMDKVIADGQKPQYLVAEIFIDNTTAGSPANALQGAKQLRDQIAAKVAPFQAVARQFSNAPSAANGGDAGWLVSGNIEPSVETVLASLKPGEMSEPIVTKDGVYIYLLRQKTDGNADMVFRLKQAAVPLPANASPADVAAANAALASFRSRVDSCEAFDDLDGKAPAGVQVTDLGDAQLSTLLTNYADALRPLKNNQVTEPLRNAQNMNVLYVCDRQLAGDNALSRDQVENNLVNQRLSMLGRRYLRELRSTATIENH</sequence>
<evidence type="ECO:0000313" key="12">
    <source>
        <dbReference type="Proteomes" id="UP000199150"/>
    </source>
</evidence>
<keyword evidence="5" id="KW-0143">Chaperone</keyword>
<dbReference type="InterPro" id="IPR050280">
    <property type="entry name" value="OMP_Chaperone_SurA"/>
</dbReference>
<evidence type="ECO:0000256" key="5">
    <source>
        <dbReference type="ARBA" id="ARBA00023186"/>
    </source>
</evidence>
<evidence type="ECO:0000313" key="11">
    <source>
        <dbReference type="EMBL" id="SCW30834.1"/>
    </source>
</evidence>
<dbReference type="EMBL" id="FMTS01000001">
    <property type="protein sequence ID" value="SCW30834.1"/>
    <property type="molecule type" value="Genomic_DNA"/>
</dbReference>
<dbReference type="PROSITE" id="PS50198">
    <property type="entry name" value="PPIC_PPIASE_2"/>
    <property type="match status" value="1"/>
</dbReference>
<evidence type="ECO:0000256" key="1">
    <source>
        <dbReference type="ARBA" id="ARBA00018370"/>
    </source>
</evidence>
<evidence type="ECO:0000259" key="10">
    <source>
        <dbReference type="PROSITE" id="PS50198"/>
    </source>
</evidence>